<evidence type="ECO:0000256" key="1">
    <source>
        <dbReference type="SAM" id="Phobius"/>
    </source>
</evidence>
<keyword evidence="1" id="KW-1133">Transmembrane helix</keyword>
<dbReference type="HOGENOM" id="CLU_3199573_0_0_9"/>
<organism evidence="2 3">
    <name type="scientific">Enterococcus phoeniculicola ATCC BAA-412</name>
    <dbReference type="NCBI Taxonomy" id="1158610"/>
    <lineage>
        <taxon>Bacteria</taxon>
        <taxon>Bacillati</taxon>
        <taxon>Bacillota</taxon>
        <taxon>Bacilli</taxon>
        <taxon>Lactobacillales</taxon>
        <taxon>Enterococcaceae</taxon>
        <taxon>Enterococcus</taxon>
    </lineage>
</organism>
<comment type="caution">
    <text evidence="2">The sequence shown here is derived from an EMBL/GenBank/DDBJ whole genome shotgun (WGS) entry which is preliminary data.</text>
</comment>
<gene>
    <name evidence="2" type="ORF">UC3_00135</name>
</gene>
<dbReference type="Proteomes" id="UP000013785">
    <property type="component" value="Unassembled WGS sequence"/>
</dbReference>
<keyword evidence="1" id="KW-0812">Transmembrane</keyword>
<protein>
    <submittedName>
        <fullName evidence="2">Uncharacterized protein</fullName>
    </submittedName>
</protein>
<dbReference type="AlphaFoldDB" id="R3WP67"/>
<accession>R3WP67</accession>
<evidence type="ECO:0000313" key="2">
    <source>
        <dbReference type="EMBL" id="EOL49232.1"/>
    </source>
</evidence>
<sequence length="45" mass="4957">MDKKEFYTGGIASGVTLLLFPQHVPVVAIVCLVMTIICAKQKKHQ</sequence>
<dbReference type="PATRIC" id="fig|1158610.3.peg.111"/>
<dbReference type="RefSeq" id="WP_010766822.1">
    <property type="nucleotide sequence ID" value="NZ_ASWE01000005.1"/>
</dbReference>
<feature type="transmembrane region" description="Helical" evidence="1">
    <location>
        <begin position="20"/>
        <end position="39"/>
    </location>
</feature>
<proteinExistence type="predicted"/>
<name>R3WP67_9ENTE</name>
<keyword evidence="3" id="KW-1185">Reference proteome</keyword>
<dbReference type="EMBL" id="AJAT01000005">
    <property type="protein sequence ID" value="EOL49232.1"/>
    <property type="molecule type" value="Genomic_DNA"/>
</dbReference>
<keyword evidence="1" id="KW-0472">Membrane</keyword>
<reference evidence="2 3" key="1">
    <citation type="submission" date="2013-02" db="EMBL/GenBank/DDBJ databases">
        <title>The Genome Sequence of Enterococcus phoeniculicola BAA-412.</title>
        <authorList>
            <consortium name="The Broad Institute Genome Sequencing Platform"/>
            <consortium name="The Broad Institute Genome Sequencing Center for Infectious Disease"/>
            <person name="Earl A.M."/>
            <person name="Gilmore M.S."/>
            <person name="Lebreton F."/>
            <person name="Walker B."/>
            <person name="Young S.K."/>
            <person name="Zeng Q."/>
            <person name="Gargeya S."/>
            <person name="Fitzgerald M."/>
            <person name="Haas B."/>
            <person name="Abouelleil A."/>
            <person name="Alvarado L."/>
            <person name="Arachchi H.M."/>
            <person name="Berlin A.M."/>
            <person name="Chapman S.B."/>
            <person name="Dewar J."/>
            <person name="Goldberg J."/>
            <person name="Griggs A."/>
            <person name="Gujja S."/>
            <person name="Hansen M."/>
            <person name="Howarth C."/>
            <person name="Imamovic A."/>
            <person name="Larimer J."/>
            <person name="McCowan C."/>
            <person name="Murphy C."/>
            <person name="Neiman D."/>
            <person name="Pearson M."/>
            <person name="Priest M."/>
            <person name="Roberts A."/>
            <person name="Saif S."/>
            <person name="Shea T."/>
            <person name="Sisk P."/>
            <person name="Sykes S."/>
            <person name="Wortman J."/>
            <person name="Nusbaum C."/>
            <person name="Birren B."/>
        </authorList>
    </citation>
    <scope>NUCLEOTIDE SEQUENCE [LARGE SCALE GENOMIC DNA]</scope>
    <source>
        <strain evidence="2 3">ATCC BAA-412</strain>
    </source>
</reference>
<evidence type="ECO:0000313" key="3">
    <source>
        <dbReference type="Proteomes" id="UP000013785"/>
    </source>
</evidence>